<gene>
    <name evidence="2" type="ORF">OXX778_LOCUS17590</name>
</gene>
<comment type="caution">
    <text evidence="2">The sequence shown here is derived from an EMBL/GenBank/DDBJ whole genome shotgun (WGS) entry which is preliminary data.</text>
</comment>
<sequence length="104" mass="12517">MRKILAIGFFVLVCLNLIQTRQIIDALSDDDQNESHLEDGLIQREEANEFFKRTLFHPFSTKNEEIKRETREVYEEKCESIIPFQRFCPEIKRWKAFKDYENGE</sequence>
<reference evidence="2" key="1">
    <citation type="submission" date="2021-02" db="EMBL/GenBank/DDBJ databases">
        <authorList>
            <person name="Nowell W R."/>
        </authorList>
    </citation>
    <scope>NUCLEOTIDE SEQUENCE</scope>
    <source>
        <strain evidence="2">Ploen Becks lab</strain>
    </source>
</reference>
<dbReference type="OrthoDB" id="9971976at2759"/>
<feature type="chain" id="PRO_5032643770" evidence="1">
    <location>
        <begin position="21"/>
        <end position="104"/>
    </location>
</feature>
<organism evidence="2 3">
    <name type="scientific">Brachionus calyciflorus</name>
    <dbReference type="NCBI Taxonomy" id="104777"/>
    <lineage>
        <taxon>Eukaryota</taxon>
        <taxon>Metazoa</taxon>
        <taxon>Spiralia</taxon>
        <taxon>Gnathifera</taxon>
        <taxon>Rotifera</taxon>
        <taxon>Eurotatoria</taxon>
        <taxon>Monogononta</taxon>
        <taxon>Pseudotrocha</taxon>
        <taxon>Ploima</taxon>
        <taxon>Brachionidae</taxon>
        <taxon>Brachionus</taxon>
    </lineage>
</organism>
<accession>A0A814IP98</accession>
<dbReference type="EMBL" id="CAJNOC010004544">
    <property type="protein sequence ID" value="CAF1025356.1"/>
    <property type="molecule type" value="Genomic_DNA"/>
</dbReference>
<name>A0A814IP98_9BILA</name>
<protein>
    <submittedName>
        <fullName evidence="2">Uncharacterized protein</fullName>
    </submittedName>
</protein>
<keyword evidence="1" id="KW-0732">Signal</keyword>
<feature type="signal peptide" evidence="1">
    <location>
        <begin position="1"/>
        <end position="20"/>
    </location>
</feature>
<proteinExistence type="predicted"/>
<dbReference type="Proteomes" id="UP000663879">
    <property type="component" value="Unassembled WGS sequence"/>
</dbReference>
<keyword evidence="3" id="KW-1185">Reference proteome</keyword>
<evidence type="ECO:0000313" key="2">
    <source>
        <dbReference type="EMBL" id="CAF1025356.1"/>
    </source>
</evidence>
<evidence type="ECO:0000313" key="3">
    <source>
        <dbReference type="Proteomes" id="UP000663879"/>
    </source>
</evidence>
<dbReference type="AlphaFoldDB" id="A0A814IP98"/>
<evidence type="ECO:0000256" key="1">
    <source>
        <dbReference type="SAM" id="SignalP"/>
    </source>
</evidence>